<evidence type="ECO:0000256" key="3">
    <source>
        <dbReference type="ARBA" id="ARBA00022448"/>
    </source>
</evidence>
<dbReference type="PANTHER" id="PTHR10997">
    <property type="entry name" value="IMPORTIN-7, 8, 11"/>
    <property type="match status" value="1"/>
</dbReference>
<dbReference type="GO" id="GO:0005829">
    <property type="term" value="C:cytosol"/>
    <property type="evidence" value="ECO:0007669"/>
    <property type="project" value="TreeGrafter"/>
</dbReference>
<dbReference type="GO" id="GO:0006606">
    <property type="term" value="P:protein import into nucleus"/>
    <property type="evidence" value="ECO:0007669"/>
    <property type="project" value="TreeGrafter"/>
</dbReference>
<reference evidence="6" key="1">
    <citation type="submission" date="2014-02" db="EMBL/GenBank/DDBJ databases">
        <authorList>
            <person name="Genoscope - CEA"/>
        </authorList>
    </citation>
    <scope>NUCLEOTIDE SEQUENCE</scope>
    <source>
        <strain evidence="6">LS3</strain>
    </source>
</reference>
<feature type="domain" description="Importin N-terminal" evidence="5">
    <location>
        <begin position="26"/>
        <end position="98"/>
    </location>
</feature>
<dbReference type="Gene3D" id="1.25.10.10">
    <property type="entry name" value="Leucine-rich Repeat Variant"/>
    <property type="match status" value="1"/>
</dbReference>
<accession>A0A060T0S4</accession>
<evidence type="ECO:0000259" key="5">
    <source>
        <dbReference type="PROSITE" id="PS50166"/>
    </source>
</evidence>
<keyword evidence="4" id="KW-0539">Nucleus</keyword>
<dbReference type="PhylomeDB" id="A0A060T0S4"/>
<dbReference type="Pfam" id="PF03810">
    <property type="entry name" value="IBN_N"/>
    <property type="match status" value="1"/>
</dbReference>
<gene>
    <name evidence="6" type="ORF">GNLVRS02_ARAD1C17864g</name>
</gene>
<dbReference type="PANTHER" id="PTHR10997:SF7">
    <property type="entry name" value="IMPORTIN-11"/>
    <property type="match status" value="1"/>
</dbReference>
<organism evidence="6">
    <name type="scientific">Blastobotrys adeninivorans</name>
    <name type="common">Yeast</name>
    <name type="synonym">Arxula adeninivorans</name>
    <dbReference type="NCBI Taxonomy" id="409370"/>
    <lineage>
        <taxon>Eukaryota</taxon>
        <taxon>Fungi</taxon>
        <taxon>Dikarya</taxon>
        <taxon>Ascomycota</taxon>
        <taxon>Saccharomycotina</taxon>
        <taxon>Dipodascomycetes</taxon>
        <taxon>Dipodascales</taxon>
        <taxon>Trichomonascaceae</taxon>
        <taxon>Blastobotrys</taxon>
    </lineage>
</organism>
<dbReference type="GO" id="GO:0031267">
    <property type="term" value="F:small GTPase binding"/>
    <property type="evidence" value="ECO:0007669"/>
    <property type="project" value="InterPro"/>
</dbReference>
<dbReference type="InterPro" id="IPR001494">
    <property type="entry name" value="Importin-beta_N"/>
</dbReference>
<proteinExistence type="inferred from homology"/>
<dbReference type="SUPFAM" id="SSF48371">
    <property type="entry name" value="ARM repeat"/>
    <property type="match status" value="1"/>
</dbReference>
<name>A0A060T0S4_BLAAD</name>
<dbReference type="EMBL" id="HG937693">
    <property type="protein sequence ID" value="CDP34670.1"/>
    <property type="molecule type" value="Genomic_DNA"/>
</dbReference>
<reference evidence="6" key="2">
    <citation type="submission" date="2014-06" db="EMBL/GenBank/DDBJ databases">
        <title>The complete genome of Blastobotrys (Arxula) adeninivorans LS3 - a yeast of biotechnological interest.</title>
        <authorList>
            <person name="Kunze G."/>
            <person name="Gaillardin C."/>
            <person name="Czernicka M."/>
            <person name="Durrens P."/>
            <person name="Martin T."/>
            <person name="Boer E."/>
            <person name="Gabaldon T."/>
            <person name="Cruz J."/>
            <person name="Talla E."/>
            <person name="Marck C."/>
            <person name="Goffeau A."/>
            <person name="Barbe V."/>
            <person name="Baret P."/>
            <person name="Baronian K."/>
            <person name="Beier S."/>
            <person name="Bleykasten C."/>
            <person name="Bode R."/>
            <person name="Casaregola S."/>
            <person name="Despons L."/>
            <person name="Fairhead C."/>
            <person name="Giersberg M."/>
            <person name="Gierski P."/>
            <person name="Hahnel U."/>
            <person name="Hartmann A."/>
            <person name="Jankowska D."/>
            <person name="Jubin C."/>
            <person name="Jung P."/>
            <person name="Lafontaine I."/>
            <person name="Leh-Louis V."/>
            <person name="Lemaire M."/>
            <person name="Marcet-Houben M."/>
            <person name="Mascher M."/>
            <person name="Morel G."/>
            <person name="Richard G.-F."/>
            <person name="Riechen J."/>
            <person name="Sacerdot C."/>
            <person name="Sarkar A."/>
            <person name="Savel G."/>
            <person name="Schacherer J."/>
            <person name="Sherman D."/>
            <person name="Straub M.-L."/>
            <person name="Stein N."/>
            <person name="Thierry A."/>
            <person name="Trautwein-Schult A."/>
            <person name="Westhof E."/>
            <person name="Worch S."/>
            <person name="Dujon B."/>
            <person name="Souciet J.-L."/>
            <person name="Wincker P."/>
            <person name="Scholz U."/>
            <person name="Neuveglise N."/>
        </authorList>
    </citation>
    <scope>NUCLEOTIDE SEQUENCE</scope>
    <source>
        <strain evidence="6">LS3</strain>
    </source>
</reference>
<evidence type="ECO:0000256" key="2">
    <source>
        <dbReference type="ARBA" id="ARBA00007991"/>
    </source>
</evidence>
<dbReference type="InterPro" id="IPR058669">
    <property type="entry name" value="TPR_IPO7/11-like"/>
</dbReference>
<keyword evidence="3" id="KW-0813">Transport</keyword>
<evidence type="ECO:0000256" key="1">
    <source>
        <dbReference type="ARBA" id="ARBA00004123"/>
    </source>
</evidence>
<dbReference type="SMART" id="SM00913">
    <property type="entry name" value="IBN_N"/>
    <property type="match status" value="1"/>
</dbReference>
<dbReference type="InterPro" id="IPR016024">
    <property type="entry name" value="ARM-type_fold"/>
</dbReference>
<dbReference type="Pfam" id="PF25758">
    <property type="entry name" value="TPR_IPO11"/>
    <property type="match status" value="1"/>
</dbReference>
<evidence type="ECO:0000256" key="4">
    <source>
        <dbReference type="ARBA" id="ARBA00023242"/>
    </source>
</evidence>
<dbReference type="InterPro" id="IPR011989">
    <property type="entry name" value="ARM-like"/>
</dbReference>
<comment type="similarity">
    <text evidence="2">Belongs to the importin beta family.</text>
</comment>
<protein>
    <submittedName>
        <fullName evidence="6">ARAD1C17864p</fullName>
    </submittedName>
</protein>
<dbReference type="AlphaFoldDB" id="A0A060T0S4"/>
<dbReference type="GO" id="GO:0005635">
    <property type="term" value="C:nuclear envelope"/>
    <property type="evidence" value="ECO:0007669"/>
    <property type="project" value="TreeGrafter"/>
</dbReference>
<comment type="subcellular location">
    <subcellularLocation>
        <location evidence="1">Nucleus</location>
    </subcellularLocation>
</comment>
<sequence>MNLGVQDIVGALDAAISLDPATRQLATDHLKQWQEFPGFHYLLQQVYLDKGHPDQIRWQAAIYFKNSVNLHWRKTSASPISDDEKATLRQQLFASIFEDNARVNDQVALSLGRIARFDFPRDWPTLFQDIHSVTNSIDGADSIAATNSYKCLYYVIKSISQVQFGRAKGAMQGQLGVFLRDVTTIYRDIIVDWKSQSADRINLSVVLLKLLSKLLVDGTVHFNRDPDSQGLFNMLAEQYNVFLTALRTNSLEGDQKAFVQKNTKILAKMFNRLIEQHGAAFVLSPGSHIVIDVTLEMIQHAGSYNEEDEEFWEMSLVRGLILYDNLVKLRRGSITMKRRTEQDREEAKQTTETLNSVVFTDHLLATLAEKILLYCMRIRQKDLDLWNDDPEEFYLSERDLSWEFQLPACGAKVFEDLLTNFGDHMVPKLLMYLDQVFQDQNVNIIEADCALHALQMSTAPLYDHVDFDAVFAQKLAPLAQLEGDQMFKILGRRVCLVLSEWVSVKCSQENRVLGYQMLLHLLNQQDLVVQLEAVQCLRYIIDEYQFEPERLLPYLDTFLKHIFRLWSSLSNIAVKSELLKVLLVTVEQLAEHVKPYSSPIFELLEQSWVEESLRGDILHILTTLTSLSGEEGLQRSLNVLGAVLENRGKIADVENIYEDAVELWVAVVNAVPHDRNSPYLESATKLCTYLPDAIANATEALEDLLQIVDNYFELDCEYVLSAQHSSFNALYRTLAGYLPQLRSSMISLVCKSIATMAKNLNSGQTQLLESVLNDTGMMDALYNLVLDSDTNAVVQLKVLAILARMLFNNHPLAWNYISPQLVDRWIERFDNIGMPLDQKIHAIGITMALFGADKVPSDGLVSAVVEIWRCTRGTEGEQEPTDDPTDPMLKVPIREYISKATMSGKLKASDVSDLL</sequence>
<evidence type="ECO:0000313" key="6">
    <source>
        <dbReference type="EMBL" id="CDP34670.1"/>
    </source>
</evidence>
<dbReference type="PROSITE" id="PS50166">
    <property type="entry name" value="IMPORTIN_B_NT"/>
    <property type="match status" value="1"/>
</dbReference>